<dbReference type="PATRIC" id="fig|1423774.3.peg.136"/>
<dbReference type="Gene3D" id="3.40.190.290">
    <property type="match status" value="1"/>
</dbReference>
<comment type="caution">
    <text evidence="6">The sequence shown here is derived from an EMBL/GenBank/DDBJ whole genome shotgun (WGS) entry which is preliminary data.</text>
</comment>
<dbReference type="PANTHER" id="PTHR30346:SF17">
    <property type="entry name" value="LYSR FAMILY TRANSCRIPTIONAL REGULATOR"/>
    <property type="match status" value="1"/>
</dbReference>
<proteinExistence type="inferred from homology"/>
<dbReference type="EMBL" id="AZFV01000001">
    <property type="protein sequence ID" value="KRM18651.1"/>
    <property type="molecule type" value="Genomic_DNA"/>
</dbReference>
<dbReference type="SUPFAM" id="SSF53850">
    <property type="entry name" value="Periplasmic binding protein-like II"/>
    <property type="match status" value="1"/>
</dbReference>
<dbReference type="SUPFAM" id="SSF46785">
    <property type="entry name" value="Winged helix' DNA-binding domain"/>
    <property type="match status" value="1"/>
</dbReference>
<dbReference type="Proteomes" id="UP000051302">
    <property type="component" value="Unassembled WGS sequence"/>
</dbReference>
<evidence type="ECO:0000256" key="4">
    <source>
        <dbReference type="ARBA" id="ARBA00023163"/>
    </source>
</evidence>
<dbReference type="PROSITE" id="PS50931">
    <property type="entry name" value="HTH_LYSR"/>
    <property type="match status" value="1"/>
</dbReference>
<dbReference type="AlphaFoldDB" id="A0A0R1WS16"/>
<name>A0A0R1WS16_9LACO</name>
<evidence type="ECO:0000313" key="7">
    <source>
        <dbReference type="Proteomes" id="UP000051302"/>
    </source>
</evidence>
<dbReference type="InterPro" id="IPR036388">
    <property type="entry name" value="WH-like_DNA-bd_sf"/>
</dbReference>
<keyword evidence="2" id="KW-0805">Transcription regulation</keyword>
<protein>
    <recommendedName>
        <fullName evidence="5">HTH lysR-type domain-containing protein</fullName>
    </recommendedName>
</protein>
<organism evidence="6 7">
    <name type="scientific">Companilactobacillus nantensis DSM 16982</name>
    <dbReference type="NCBI Taxonomy" id="1423774"/>
    <lineage>
        <taxon>Bacteria</taxon>
        <taxon>Bacillati</taxon>
        <taxon>Bacillota</taxon>
        <taxon>Bacilli</taxon>
        <taxon>Lactobacillales</taxon>
        <taxon>Lactobacillaceae</taxon>
        <taxon>Companilactobacillus</taxon>
    </lineage>
</organism>
<evidence type="ECO:0000256" key="3">
    <source>
        <dbReference type="ARBA" id="ARBA00023125"/>
    </source>
</evidence>
<dbReference type="GO" id="GO:0003677">
    <property type="term" value="F:DNA binding"/>
    <property type="evidence" value="ECO:0007669"/>
    <property type="project" value="UniProtKB-KW"/>
</dbReference>
<dbReference type="PANTHER" id="PTHR30346">
    <property type="entry name" value="TRANSCRIPTIONAL DUAL REGULATOR HCAR-RELATED"/>
    <property type="match status" value="1"/>
</dbReference>
<accession>A0A0R1WS16</accession>
<dbReference type="RefSeq" id="WP_057890827.1">
    <property type="nucleotide sequence ID" value="NZ_AZFV01000001.1"/>
</dbReference>
<evidence type="ECO:0000256" key="2">
    <source>
        <dbReference type="ARBA" id="ARBA00023015"/>
    </source>
</evidence>
<dbReference type="Gene3D" id="1.10.10.10">
    <property type="entry name" value="Winged helix-like DNA-binding domain superfamily/Winged helix DNA-binding domain"/>
    <property type="match status" value="1"/>
</dbReference>
<dbReference type="InterPro" id="IPR000847">
    <property type="entry name" value="LysR_HTH_N"/>
</dbReference>
<keyword evidence="4" id="KW-0804">Transcription</keyword>
<comment type="similarity">
    <text evidence="1">Belongs to the LysR transcriptional regulatory family.</text>
</comment>
<gene>
    <name evidence="6" type="ORF">FD31_GL000133</name>
</gene>
<feature type="domain" description="HTH lysR-type" evidence="5">
    <location>
        <begin position="1"/>
        <end position="58"/>
    </location>
</feature>
<keyword evidence="3" id="KW-0238">DNA-binding</keyword>
<dbReference type="InterPro" id="IPR036390">
    <property type="entry name" value="WH_DNA-bd_sf"/>
</dbReference>
<dbReference type="GO" id="GO:0032993">
    <property type="term" value="C:protein-DNA complex"/>
    <property type="evidence" value="ECO:0007669"/>
    <property type="project" value="TreeGrafter"/>
</dbReference>
<evidence type="ECO:0000256" key="1">
    <source>
        <dbReference type="ARBA" id="ARBA00009437"/>
    </source>
</evidence>
<dbReference type="STRING" id="1423774.FD31_GL000133"/>
<evidence type="ECO:0000313" key="6">
    <source>
        <dbReference type="EMBL" id="KRM18651.1"/>
    </source>
</evidence>
<keyword evidence="7" id="KW-1185">Reference proteome</keyword>
<evidence type="ECO:0000259" key="5">
    <source>
        <dbReference type="PROSITE" id="PS50931"/>
    </source>
</evidence>
<sequence length="296" mass="33428">MINQIYMTFLQVAQSGSFSKASQQLFISPVSVMKQINNLEIQLEVPLFKRTTQGVTLTAAGQSLFDSVTKINVTANAAIESARSAGQQEKEIIKVGASIMRPGVPLVEIWRKYSDALQDYKLQVVPISDDDITLKSPSAEIGTQIDCVAGPSDSLQWQENYSVLLLGMDKFRLAVPRTHRLADKERLTFADLDGETIVFPPRDQASIIEKICQDIENNHPKITIINTTRFYNTDVFNEYANSNNLLLTRDIWQNLHPLMKTIPVDWDYESPYGLIYAKEPSDKMKRFVSIISHELN</sequence>
<dbReference type="GO" id="GO:0003700">
    <property type="term" value="F:DNA-binding transcription factor activity"/>
    <property type="evidence" value="ECO:0007669"/>
    <property type="project" value="InterPro"/>
</dbReference>
<dbReference type="Pfam" id="PF00126">
    <property type="entry name" value="HTH_1"/>
    <property type="match status" value="1"/>
</dbReference>
<reference evidence="6 7" key="1">
    <citation type="journal article" date="2015" name="Genome Announc.">
        <title>Expanding the biotechnology potential of lactobacilli through comparative genomics of 213 strains and associated genera.</title>
        <authorList>
            <person name="Sun Z."/>
            <person name="Harris H.M."/>
            <person name="McCann A."/>
            <person name="Guo C."/>
            <person name="Argimon S."/>
            <person name="Zhang W."/>
            <person name="Yang X."/>
            <person name="Jeffery I.B."/>
            <person name="Cooney J.C."/>
            <person name="Kagawa T.F."/>
            <person name="Liu W."/>
            <person name="Song Y."/>
            <person name="Salvetti E."/>
            <person name="Wrobel A."/>
            <person name="Rasinkangas P."/>
            <person name="Parkhill J."/>
            <person name="Rea M.C."/>
            <person name="O'Sullivan O."/>
            <person name="Ritari J."/>
            <person name="Douillard F.P."/>
            <person name="Paul Ross R."/>
            <person name="Yang R."/>
            <person name="Briner A.E."/>
            <person name="Felis G.E."/>
            <person name="de Vos W.M."/>
            <person name="Barrangou R."/>
            <person name="Klaenhammer T.R."/>
            <person name="Caufield P.W."/>
            <person name="Cui Y."/>
            <person name="Zhang H."/>
            <person name="O'Toole P.W."/>
        </authorList>
    </citation>
    <scope>NUCLEOTIDE SEQUENCE [LARGE SCALE GENOMIC DNA]</scope>
    <source>
        <strain evidence="6 7">DSM 16982</strain>
    </source>
</reference>